<keyword evidence="9 19" id="KW-0812">Transmembrane</keyword>
<evidence type="ECO:0000256" key="5">
    <source>
        <dbReference type="ARBA" id="ARBA00022448"/>
    </source>
</evidence>
<dbReference type="InterPro" id="IPR027387">
    <property type="entry name" value="Cytb/b6-like_sf"/>
</dbReference>
<feature type="transmembrane region" description="Helical" evidence="19">
    <location>
        <begin position="338"/>
        <end position="361"/>
    </location>
</feature>
<comment type="subcellular location">
    <subcellularLocation>
        <location evidence="2">Cell membrane</location>
        <topology evidence="2">Multi-pass membrane protein</topology>
    </subcellularLocation>
</comment>
<dbReference type="FunFam" id="1.20.810.10:FF:000007">
    <property type="entry name" value="Ubiquinol-cytochrome C reductase B subunit"/>
    <property type="match status" value="1"/>
</dbReference>
<feature type="transmembrane region" description="Helical" evidence="19">
    <location>
        <begin position="50"/>
        <end position="69"/>
    </location>
</feature>
<feature type="transmembrane region" description="Helical" evidence="19">
    <location>
        <begin position="382"/>
        <end position="407"/>
    </location>
</feature>
<keyword evidence="5" id="KW-0813">Transport</keyword>
<keyword evidence="7" id="KW-0349">Heme</keyword>
<evidence type="ECO:0000256" key="4">
    <source>
        <dbReference type="ARBA" id="ARBA00016116"/>
    </source>
</evidence>
<accession>A0A921SMS0</accession>
<dbReference type="SUPFAM" id="SSF81342">
    <property type="entry name" value="Transmembrane di-heme cytochromes"/>
    <property type="match status" value="1"/>
</dbReference>
<evidence type="ECO:0000256" key="11">
    <source>
        <dbReference type="ARBA" id="ARBA00022967"/>
    </source>
</evidence>
<comment type="cofactor">
    <cofactor evidence="1">
        <name>heme</name>
        <dbReference type="ChEBI" id="CHEBI:30413"/>
    </cofactor>
</comment>
<evidence type="ECO:0000256" key="14">
    <source>
        <dbReference type="ARBA" id="ARBA00023004"/>
    </source>
</evidence>
<protein>
    <recommendedName>
        <fullName evidence="4">Cytochrome bc1 complex cytochrome b subunit</fullName>
        <ecNumber evidence="3">7.1.1.8</ecNumber>
    </recommendedName>
    <alternativeName>
        <fullName evidence="17">Cytochrome bc1 reductase complex subunit QcrB</fullName>
    </alternativeName>
</protein>
<keyword evidence="8" id="KW-0679">Respiratory chain</keyword>
<feature type="transmembrane region" description="Helical" evidence="19">
    <location>
        <begin position="268"/>
        <end position="289"/>
    </location>
</feature>
<keyword evidence="14" id="KW-0408">Iron</keyword>
<evidence type="ECO:0000256" key="10">
    <source>
        <dbReference type="ARBA" id="ARBA00022723"/>
    </source>
</evidence>
<keyword evidence="13 19" id="KW-1133">Transmembrane helix</keyword>
<proteinExistence type="predicted"/>
<gene>
    <name evidence="21" type="ORF">K8V08_01860</name>
</gene>
<evidence type="ECO:0000256" key="19">
    <source>
        <dbReference type="SAM" id="Phobius"/>
    </source>
</evidence>
<evidence type="ECO:0000256" key="3">
    <source>
        <dbReference type="ARBA" id="ARBA00012951"/>
    </source>
</evidence>
<dbReference type="InterPro" id="IPR016174">
    <property type="entry name" value="Di-haem_cyt_TM"/>
</dbReference>
<dbReference type="GO" id="GO:0016491">
    <property type="term" value="F:oxidoreductase activity"/>
    <property type="evidence" value="ECO:0007669"/>
    <property type="project" value="InterPro"/>
</dbReference>
<evidence type="ECO:0000256" key="12">
    <source>
        <dbReference type="ARBA" id="ARBA00022982"/>
    </source>
</evidence>
<dbReference type="GO" id="GO:0022904">
    <property type="term" value="P:respiratory electron transport chain"/>
    <property type="evidence" value="ECO:0007669"/>
    <property type="project" value="InterPro"/>
</dbReference>
<evidence type="ECO:0000256" key="16">
    <source>
        <dbReference type="ARBA" id="ARBA00029351"/>
    </source>
</evidence>
<dbReference type="Gene3D" id="1.20.810.10">
    <property type="entry name" value="Cytochrome Bc1 Complex, Chain C"/>
    <property type="match status" value="1"/>
</dbReference>
<evidence type="ECO:0000256" key="7">
    <source>
        <dbReference type="ARBA" id="ARBA00022617"/>
    </source>
</evidence>
<sequence length="550" mass="61606">MSTAQTTSKATAAVGAAAQWTEDRTGASKAVREFGRKIFPSHWSFMLGEVALYSFIILVLSGTFLTFWFKPAMAEVVYQGPWTALHGVTISEAYASTLEISFEVRGGLFIRQMHHWAALLFMAALTIHALRIFFTGAFRKPRELNWVIGIVLSMVGLGAGFTGYSLPDDLLSGNGLRIIDGLLKSIPLVGTYISFFLFGGEFPGIHIVSRLYSLHIMILPAVLIALIGIHLMFVVIHKHTQWPGAGHTEKNVVGEPVLPTFAAKGGGFFFLIFALVAFISAIFTINPIWNYGPYDPSPVSAGTQPDWYVGWADGILRIMPGWMEFYIFGYPISLNINIAIIIMLLFWGIAMVWPWIEAWMLKDNREHHILDRPRNNPTRTGLGVAAAVWYAVMWAGASGDLVAVFFHMSLNDMIYIFRILFIVGPFIAFYLTRRICLSLQRKDRELVLHGHETGQIIRLPHGEFQERHQPLTPHEAWALTAFEAPQVLPAQPGKDGKVSGLERVRARMAKYFYEDRIHPVTKAELDAAHEAHHHDEVTSGDHDDHKGLEK</sequence>
<dbReference type="Pfam" id="PF13631">
    <property type="entry name" value="Cytochrom_B_N_2"/>
    <property type="match status" value="1"/>
</dbReference>
<evidence type="ECO:0000259" key="20">
    <source>
        <dbReference type="PROSITE" id="PS51002"/>
    </source>
</evidence>
<evidence type="ECO:0000256" key="1">
    <source>
        <dbReference type="ARBA" id="ARBA00001971"/>
    </source>
</evidence>
<dbReference type="EMBL" id="DYUK01000039">
    <property type="protein sequence ID" value="HJG79137.1"/>
    <property type="molecule type" value="Genomic_DNA"/>
</dbReference>
<evidence type="ECO:0000313" key="22">
    <source>
        <dbReference type="Proteomes" id="UP000784435"/>
    </source>
</evidence>
<dbReference type="GO" id="GO:0046872">
    <property type="term" value="F:metal ion binding"/>
    <property type="evidence" value="ECO:0007669"/>
    <property type="project" value="UniProtKB-KW"/>
</dbReference>
<keyword evidence="15 19" id="KW-0472">Membrane</keyword>
<dbReference type="Proteomes" id="UP000784435">
    <property type="component" value="Unassembled WGS sequence"/>
</dbReference>
<dbReference type="GO" id="GO:0005886">
    <property type="term" value="C:plasma membrane"/>
    <property type="evidence" value="ECO:0007669"/>
    <property type="project" value="UniProtKB-SubCell"/>
</dbReference>
<feature type="transmembrane region" description="Helical" evidence="19">
    <location>
        <begin position="115"/>
        <end position="134"/>
    </location>
</feature>
<feature type="transmembrane region" description="Helical" evidence="19">
    <location>
        <begin position="146"/>
        <end position="166"/>
    </location>
</feature>
<evidence type="ECO:0000256" key="2">
    <source>
        <dbReference type="ARBA" id="ARBA00004651"/>
    </source>
</evidence>
<reference evidence="21" key="1">
    <citation type="journal article" date="2021" name="PeerJ">
        <title>Extensive microbial diversity within the chicken gut microbiome revealed by metagenomics and culture.</title>
        <authorList>
            <person name="Gilroy R."/>
            <person name="Ravi A."/>
            <person name="Getino M."/>
            <person name="Pursley I."/>
            <person name="Horton D.L."/>
            <person name="Alikhan N.F."/>
            <person name="Baker D."/>
            <person name="Gharbi K."/>
            <person name="Hall N."/>
            <person name="Watson M."/>
            <person name="Adriaenssens E.M."/>
            <person name="Foster-Nyarko E."/>
            <person name="Jarju S."/>
            <person name="Secka A."/>
            <person name="Antonio M."/>
            <person name="Oren A."/>
            <person name="Chaudhuri R.R."/>
            <person name="La Ragione R."/>
            <person name="Hildebrand F."/>
            <person name="Pallen M.J."/>
        </authorList>
    </citation>
    <scope>NUCLEOTIDE SEQUENCE</scope>
    <source>
        <strain evidence="21">ChiGjej5B5-7349</strain>
    </source>
</reference>
<comment type="catalytic activity">
    <reaction evidence="16">
        <text>a quinol + 2 Fe(III)-[cytochrome c](out) = a quinone + 2 Fe(II)-[cytochrome c](out) + 2 H(+)(out)</text>
        <dbReference type="Rhea" id="RHEA:11484"/>
        <dbReference type="Rhea" id="RHEA-COMP:10350"/>
        <dbReference type="Rhea" id="RHEA-COMP:14399"/>
        <dbReference type="ChEBI" id="CHEBI:15378"/>
        <dbReference type="ChEBI" id="CHEBI:24646"/>
        <dbReference type="ChEBI" id="CHEBI:29033"/>
        <dbReference type="ChEBI" id="CHEBI:29034"/>
        <dbReference type="ChEBI" id="CHEBI:132124"/>
        <dbReference type="EC" id="7.1.1.8"/>
    </reaction>
</comment>
<evidence type="ECO:0000256" key="13">
    <source>
        <dbReference type="ARBA" id="ARBA00022989"/>
    </source>
</evidence>
<evidence type="ECO:0000256" key="6">
    <source>
        <dbReference type="ARBA" id="ARBA00022475"/>
    </source>
</evidence>
<reference evidence="21" key="2">
    <citation type="submission" date="2021-09" db="EMBL/GenBank/DDBJ databases">
        <authorList>
            <person name="Gilroy R."/>
        </authorList>
    </citation>
    <scope>NUCLEOTIDE SEQUENCE</scope>
    <source>
        <strain evidence="21">ChiGjej5B5-7349</strain>
    </source>
</reference>
<evidence type="ECO:0000256" key="18">
    <source>
        <dbReference type="SAM" id="MobiDB-lite"/>
    </source>
</evidence>
<evidence type="ECO:0000256" key="17">
    <source>
        <dbReference type="ARBA" id="ARBA00029568"/>
    </source>
</evidence>
<feature type="transmembrane region" description="Helical" evidence="19">
    <location>
        <begin position="178"/>
        <end position="200"/>
    </location>
</feature>
<evidence type="ECO:0000256" key="9">
    <source>
        <dbReference type="ARBA" id="ARBA00022692"/>
    </source>
</evidence>
<feature type="domain" description="Cytochrome b/b6 N-terminal region profile" evidence="20">
    <location>
        <begin position="17"/>
        <end position="243"/>
    </location>
</feature>
<comment type="caution">
    <text evidence="21">The sequence shown here is derived from an EMBL/GenBank/DDBJ whole genome shotgun (WGS) entry which is preliminary data.</text>
</comment>
<feature type="transmembrane region" description="Helical" evidence="19">
    <location>
        <begin position="413"/>
        <end position="432"/>
    </location>
</feature>
<evidence type="ECO:0000256" key="15">
    <source>
        <dbReference type="ARBA" id="ARBA00023136"/>
    </source>
</evidence>
<keyword evidence="11" id="KW-1278">Translocase</keyword>
<feature type="transmembrane region" description="Helical" evidence="19">
    <location>
        <begin position="212"/>
        <end position="236"/>
    </location>
</feature>
<feature type="region of interest" description="Disordered" evidence="18">
    <location>
        <begin position="528"/>
        <end position="550"/>
    </location>
</feature>
<organism evidence="21 22">
    <name type="scientific">Brevibacterium senegalense</name>
    <dbReference type="NCBI Taxonomy" id="1033736"/>
    <lineage>
        <taxon>Bacteria</taxon>
        <taxon>Bacillati</taxon>
        <taxon>Actinomycetota</taxon>
        <taxon>Actinomycetes</taxon>
        <taxon>Micrococcales</taxon>
        <taxon>Brevibacteriaceae</taxon>
        <taxon>Brevibacterium</taxon>
    </lineage>
</organism>
<evidence type="ECO:0000313" key="21">
    <source>
        <dbReference type="EMBL" id="HJG79137.1"/>
    </source>
</evidence>
<dbReference type="AlphaFoldDB" id="A0A921SMS0"/>
<keyword evidence="12" id="KW-0249">Electron transport</keyword>
<dbReference type="PROSITE" id="PS51002">
    <property type="entry name" value="CYTB_NTER"/>
    <property type="match status" value="1"/>
</dbReference>
<dbReference type="GO" id="GO:0008121">
    <property type="term" value="F:quinol-cytochrome-c reductase activity"/>
    <property type="evidence" value="ECO:0007669"/>
    <property type="project" value="UniProtKB-EC"/>
</dbReference>
<keyword evidence="6" id="KW-1003">Cell membrane</keyword>
<dbReference type="PANTHER" id="PTHR19271">
    <property type="entry name" value="CYTOCHROME B"/>
    <property type="match status" value="1"/>
</dbReference>
<keyword evidence="10" id="KW-0479">Metal-binding</keyword>
<evidence type="ECO:0000256" key="8">
    <source>
        <dbReference type="ARBA" id="ARBA00022660"/>
    </source>
</evidence>
<dbReference type="EC" id="7.1.1.8" evidence="3"/>
<dbReference type="PANTHER" id="PTHR19271:SF16">
    <property type="entry name" value="CYTOCHROME B"/>
    <property type="match status" value="1"/>
</dbReference>
<dbReference type="InterPro" id="IPR005797">
    <property type="entry name" value="Cyt_b/b6_N"/>
</dbReference>
<name>A0A921SMS0_9MICO</name>